<feature type="domain" description="Helix-turn-helix" evidence="1">
    <location>
        <begin position="84"/>
        <end position="133"/>
    </location>
</feature>
<keyword evidence="3" id="KW-1185">Reference proteome</keyword>
<dbReference type="Gene3D" id="1.10.10.10">
    <property type="entry name" value="Winged helix-like DNA-binding domain superfamily/Winged helix DNA-binding domain"/>
    <property type="match status" value="1"/>
</dbReference>
<organism evidence="2 3">
    <name type="scientific">Phytoactinopolyspora mesophila</name>
    <dbReference type="NCBI Taxonomy" id="2650750"/>
    <lineage>
        <taxon>Bacteria</taxon>
        <taxon>Bacillati</taxon>
        <taxon>Actinomycetota</taxon>
        <taxon>Actinomycetes</taxon>
        <taxon>Jiangellales</taxon>
        <taxon>Jiangellaceae</taxon>
        <taxon>Phytoactinopolyspora</taxon>
    </lineage>
</organism>
<accession>A0A7K3M743</accession>
<dbReference type="InterPro" id="IPR010093">
    <property type="entry name" value="SinI_DNA-bd"/>
</dbReference>
<keyword evidence="2" id="KW-0238">DNA-binding</keyword>
<dbReference type="GO" id="GO:0003677">
    <property type="term" value="F:DNA binding"/>
    <property type="evidence" value="ECO:0007669"/>
    <property type="project" value="UniProtKB-KW"/>
</dbReference>
<dbReference type="RefSeq" id="WP_162451582.1">
    <property type="nucleotide sequence ID" value="NZ_WLZY01000006.1"/>
</dbReference>
<protein>
    <submittedName>
        <fullName evidence="2">Excisionase family DNA-binding protein</fullName>
    </submittedName>
</protein>
<comment type="caution">
    <text evidence="2">The sequence shown here is derived from an EMBL/GenBank/DDBJ whole genome shotgun (WGS) entry which is preliminary data.</text>
</comment>
<dbReference type="SUPFAM" id="SSF46955">
    <property type="entry name" value="Putative DNA-binding domain"/>
    <property type="match status" value="1"/>
</dbReference>
<dbReference type="NCBIfam" id="TIGR01764">
    <property type="entry name" value="excise"/>
    <property type="match status" value="1"/>
</dbReference>
<evidence type="ECO:0000313" key="3">
    <source>
        <dbReference type="Proteomes" id="UP000460435"/>
    </source>
</evidence>
<sequence length="173" mass="19247">MAAINTDVQDSARYDELIVLPPSDMAAMVRLASLLKRHSEPPGLVGPDGEQVPLPLEVYEVLVQVVAAMKAGKAIAVAPLEQRLTTQQAADLLGTSRPTLVKLLDEHEIPYEQPGRHRRVRLSDVLAYRDRRRQERRARLDDMTRQAVEDGLYDASSEAYTQALRKARGKPAV</sequence>
<dbReference type="InterPro" id="IPR041657">
    <property type="entry name" value="HTH_17"/>
</dbReference>
<dbReference type="InterPro" id="IPR036388">
    <property type="entry name" value="WH-like_DNA-bd_sf"/>
</dbReference>
<reference evidence="2 3" key="1">
    <citation type="submission" date="2019-11" db="EMBL/GenBank/DDBJ databases">
        <authorList>
            <person name="Li X.-J."/>
            <person name="Feng X.-M."/>
        </authorList>
    </citation>
    <scope>NUCLEOTIDE SEQUENCE [LARGE SCALE GENOMIC DNA]</scope>
    <source>
        <strain evidence="2 3">XMNu-373</strain>
    </source>
</reference>
<dbReference type="AlphaFoldDB" id="A0A7K3M743"/>
<evidence type="ECO:0000313" key="2">
    <source>
        <dbReference type="EMBL" id="NDL58867.1"/>
    </source>
</evidence>
<name>A0A7K3M743_9ACTN</name>
<evidence type="ECO:0000259" key="1">
    <source>
        <dbReference type="Pfam" id="PF12728"/>
    </source>
</evidence>
<gene>
    <name evidence="2" type="ORF">F7O44_17490</name>
</gene>
<dbReference type="InterPro" id="IPR009061">
    <property type="entry name" value="DNA-bd_dom_put_sf"/>
</dbReference>
<dbReference type="Pfam" id="PF12728">
    <property type="entry name" value="HTH_17"/>
    <property type="match status" value="1"/>
</dbReference>
<dbReference type="EMBL" id="WLZY01000006">
    <property type="protein sequence ID" value="NDL58867.1"/>
    <property type="molecule type" value="Genomic_DNA"/>
</dbReference>
<dbReference type="Proteomes" id="UP000460435">
    <property type="component" value="Unassembled WGS sequence"/>
</dbReference>
<proteinExistence type="predicted"/>